<gene>
    <name evidence="1" type="ORF">KM029_24660</name>
</gene>
<geneLocation type="plasmid" evidence="1 2">
    <name>p1</name>
</geneLocation>
<evidence type="ECO:0000313" key="2">
    <source>
        <dbReference type="Proteomes" id="UP000682802"/>
    </source>
</evidence>
<dbReference type="Gene3D" id="2.60.120.260">
    <property type="entry name" value="Galactose-binding domain-like"/>
    <property type="match status" value="1"/>
</dbReference>
<name>A0ABX8H4J1_9BACT</name>
<keyword evidence="2" id="KW-1185">Reference proteome</keyword>
<evidence type="ECO:0008006" key="3">
    <source>
        <dbReference type="Google" id="ProtNLM"/>
    </source>
</evidence>
<reference evidence="1 2" key="1">
    <citation type="submission" date="2021-05" db="EMBL/GenBank/DDBJ databases">
        <title>Comparative genomic studies on the polysaccharide-degrading batcterial strains of the Flammeovirga genus.</title>
        <authorList>
            <person name="Zewei F."/>
            <person name="Zheng Z."/>
            <person name="Yu L."/>
            <person name="Ruyue G."/>
            <person name="Yanhong M."/>
            <person name="Yuanyuan C."/>
            <person name="Jingyan G."/>
            <person name="Wenjun H."/>
        </authorList>
    </citation>
    <scope>NUCLEOTIDE SEQUENCE [LARGE SCALE GENOMIC DNA]</scope>
    <source>
        <strain evidence="1 2">YS10</strain>
        <plasmid evidence="1 2">p1</plasmid>
    </source>
</reference>
<proteinExistence type="predicted"/>
<dbReference type="RefSeq" id="WP_144077073.1">
    <property type="nucleotide sequence ID" value="NZ_CP076130.1"/>
</dbReference>
<organism evidence="1 2">
    <name type="scientific">Flammeovirga kamogawensis</name>
    <dbReference type="NCBI Taxonomy" id="373891"/>
    <lineage>
        <taxon>Bacteria</taxon>
        <taxon>Pseudomonadati</taxon>
        <taxon>Bacteroidota</taxon>
        <taxon>Cytophagia</taxon>
        <taxon>Cytophagales</taxon>
        <taxon>Flammeovirgaceae</taxon>
        <taxon>Flammeovirga</taxon>
    </lineage>
</organism>
<dbReference type="Proteomes" id="UP000682802">
    <property type="component" value="Plasmid p1"/>
</dbReference>
<accession>A0ABX8H4J1</accession>
<protein>
    <recommendedName>
        <fullName evidence="3">CBM-cenC domain-containing protein</fullName>
    </recommendedName>
</protein>
<dbReference type="EMBL" id="CP076130">
    <property type="protein sequence ID" value="QWG10579.1"/>
    <property type="molecule type" value="Genomic_DNA"/>
</dbReference>
<evidence type="ECO:0000313" key="1">
    <source>
        <dbReference type="EMBL" id="QWG10579.1"/>
    </source>
</evidence>
<sequence length="185" mass="21013">MKTITLLTIIQLAFISTIFAQEEFVYRAKNNLNESFFGFEEGVESWWTSDSEYWGITDEKKASGSFSLKYSCDEVPDQKNIKIKSLPLITTHKVNIKAGVYNMYAKVWLGEQHPKSLLINITGDNEWASASMKFKKVETGKWIEVTQKITVNTVKNGNMIMSIPTSTTYGGPGLIYVDDIYLEKI</sequence>
<keyword evidence="1" id="KW-0614">Plasmid</keyword>